<dbReference type="EMBL" id="CAXDID020000249">
    <property type="protein sequence ID" value="CAL6064137.1"/>
    <property type="molecule type" value="Genomic_DNA"/>
</dbReference>
<dbReference type="AlphaFoldDB" id="A0AA86R5Z1"/>
<proteinExistence type="predicted"/>
<evidence type="ECO:0000256" key="1">
    <source>
        <dbReference type="SAM" id="Coils"/>
    </source>
</evidence>
<name>A0AA86R5Z1_9EUKA</name>
<protein>
    <submittedName>
        <fullName evidence="3">Hypothetical_protein</fullName>
    </submittedName>
</protein>
<dbReference type="EMBL" id="CATOUU010001008">
    <property type="protein sequence ID" value="CAI9966632.1"/>
    <property type="molecule type" value="Genomic_DNA"/>
</dbReference>
<keyword evidence="1" id="KW-0175">Coiled coil</keyword>
<comment type="caution">
    <text evidence="2">The sequence shown here is derived from an EMBL/GenBank/DDBJ whole genome shotgun (WGS) entry which is preliminary data.</text>
</comment>
<feature type="coiled-coil region" evidence="1">
    <location>
        <begin position="831"/>
        <end position="893"/>
    </location>
</feature>
<evidence type="ECO:0000313" key="2">
    <source>
        <dbReference type="EMBL" id="CAI9966632.1"/>
    </source>
</evidence>
<keyword evidence="4" id="KW-1185">Reference proteome</keyword>
<accession>A0AA86R5Z1</accession>
<gene>
    <name evidence="3" type="ORF">HINF_LOCUS51209</name>
    <name evidence="2" type="ORF">HINF_LOCUS54277</name>
</gene>
<evidence type="ECO:0000313" key="3">
    <source>
        <dbReference type="EMBL" id="CAL6064137.1"/>
    </source>
</evidence>
<dbReference type="Proteomes" id="UP001642409">
    <property type="component" value="Unassembled WGS sequence"/>
</dbReference>
<evidence type="ECO:0000313" key="4">
    <source>
        <dbReference type="Proteomes" id="UP001642409"/>
    </source>
</evidence>
<organism evidence="2">
    <name type="scientific">Hexamita inflata</name>
    <dbReference type="NCBI Taxonomy" id="28002"/>
    <lineage>
        <taxon>Eukaryota</taxon>
        <taxon>Metamonada</taxon>
        <taxon>Diplomonadida</taxon>
        <taxon>Hexamitidae</taxon>
        <taxon>Hexamitinae</taxon>
        <taxon>Hexamita</taxon>
    </lineage>
</organism>
<reference evidence="3 4" key="2">
    <citation type="submission" date="2024-07" db="EMBL/GenBank/DDBJ databases">
        <authorList>
            <person name="Akdeniz Z."/>
        </authorList>
    </citation>
    <scope>NUCLEOTIDE SEQUENCE [LARGE SCALE GENOMIC DNA]</scope>
</reference>
<reference evidence="2" key="1">
    <citation type="submission" date="2023-06" db="EMBL/GenBank/DDBJ databases">
        <authorList>
            <person name="Kurt Z."/>
        </authorList>
    </citation>
    <scope>NUCLEOTIDE SEQUENCE</scope>
</reference>
<sequence length="990" mass="115669">MAITPKVIQEKDEISNSYRINIIQYSDTIDEMKYSVRKYIITEELQNIIAEIQTNTVYDENIQSKIEYLFHQIANFENQEQSSSNIDIEIHNLLNINCERLNNNQQYFKFVLRLVVQKIDRGDNISLEDLLLSLKIAISNHARDEIVKSICKAIKMKNPADVVSFLNQQFNELQPFTSKTTAIEFQKQLKIVCGNILYMKIEQLYCNNLKKILDYGEVYNMTANDIKIQLEVSNSNASTFEKIFQYHKAISLPFNIQLETNYSDISSFQSVELLLKQLEIHTGYEAKDMFKQQLCQCSVQNIFDKHILNNNRLQPDEYDENNKQILDFVVYDKLPQIDLFKEDVKQFSEACMAYSHLYNNIIRVYDVQHEANMLHYVGWQKHWETIIDFVESHILSNSYQPFDLLCAIGDPKSGKTSSMELSAIFMSFFVNMIRHQKDTDYFWQKFTKIIRIDCVKYVTNNLNNKLQKIYEVVQTQIPQTISQIKLFNKYVNENNISEMLWIIQDMFINAKCYFVISWDEAQTLSYVQDEKDETKKTNISIKNQFALGCFYKNVMVCANSPCQHLMTASLSVALLSILSAVPVNGRSITRCHYAIVTSYEDDDTKLLCVQNLITRSKDQRQLILQCAKSVLNSQNISSTCANLDQVLKQLAQIKYLSEEKIQEIIAGTAQEISRNKTLIAQEWLDQINYGTDSFQEIFAYIAGTHLVPGDLLMKLCKREKVESGIQYKLRDKSVLIAMQNSFQLNKNGDYKSIYNSCMLQDCGNKLKEPNFKNTYAVQCVWDKLTAQNIEKQCIIPQQQFYYACEQSAREYQLQLASNDLKYATNYNTKILKQLQTQILTKNKQLQFTDDELQKETNTTFTQKSHISEQKSRIKTLLNTYSNDQEQIAKINEKITFNNQQWQGEYAKLKIIVDKKKELLEEWQIKKDYSQESASAWKNVTVMLIYIRNVLSHNNIFWKKQQMDNLDQIFIGKQFESSYSLIAQLQRECNK</sequence>